<dbReference type="PATRIC" id="fig|1247726.3.peg.3183"/>
<evidence type="ECO:0000313" key="1">
    <source>
        <dbReference type="EMBL" id="AHG64959.1"/>
    </source>
</evidence>
<dbReference type="Proteomes" id="UP000019095">
    <property type="component" value="Chromosome"/>
</dbReference>
<dbReference type="Pfam" id="PF11162">
    <property type="entry name" value="DUF2946"/>
    <property type="match status" value="1"/>
</dbReference>
<organism evidence="1 2">
    <name type="scientific">Advenella mimigardefordensis (strain DSM 17166 / LMG 22922 / DPN7)</name>
    <dbReference type="NCBI Taxonomy" id="1247726"/>
    <lineage>
        <taxon>Bacteria</taxon>
        <taxon>Pseudomonadati</taxon>
        <taxon>Pseudomonadota</taxon>
        <taxon>Betaproteobacteria</taxon>
        <taxon>Burkholderiales</taxon>
        <taxon>Alcaligenaceae</taxon>
    </lineage>
</organism>
<dbReference type="PROSITE" id="PS51257">
    <property type="entry name" value="PROKAR_LIPOPROTEIN"/>
    <property type="match status" value="1"/>
</dbReference>
<keyword evidence="2" id="KW-1185">Reference proteome</keyword>
<dbReference type="STRING" id="1247726.MIM_c28940"/>
<dbReference type="eggNOG" id="ENOG5033AZC">
    <property type="taxonomic scope" value="Bacteria"/>
</dbReference>
<dbReference type="InterPro" id="IPR021333">
    <property type="entry name" value="DUF2946"/>
</dbReference>
<proteinExistence type="predicted"/>
<gene>
    <name evidence="1" type="ORF">MIM_c28940</name>
</gene>
<evidence type="ECO:0000313" key="2">
    <source>
        <dbReference type="Proteomes" id="UP000019095"/>
    </source>
</evidence>
<dbReference type="KEGG" id="amim:MIM_c28940"/>
<accession>W0PDL0</accession>
<protein>
    <recommendedName>
        <fullName evidence="3">Lipoprotein</fullName>
    </recommendedName>
</protein>
<dbReference type="AlphaFoldDB" id="W0PDL0"/>
<sequence length="142" mass="14977">MYVVRKHLPCKGNLVWQLVLCLAVLAFACRSVIPSGYMPVLSGEKGRTVVLTLCNAAGGNETLQLSIPQQSKDTPTPEHAGQECPFGLVISQGVLPVPGTPALPVTVWQERAAPYVVHNRSLPPLPALGPPLGSRAPPSLLG</sequence>
<name>W0PDL0_ADVMD</name>
<dbReference type="HOGENOM" id="CLU_132469_0_0_4"/>
<reference evidence="1 2" key="1">
    <citation type="journal article" date="2014" name="Microbiology">
        <title>Unravelling the complete genome sequence of Advenella mimigardefordensis strain DPN7T and novel insights in the catabolism of the xenobiotic polythioester precursor 3,3'-dithiodipropionate.</title>
        <authorList>
            <person name="Wubbeler J.H."/>
            <person name="Hiessl S."/>
            <person name="Schuldes J."/>
            <person name="Thurmer A."/>
            <person name="Daniel R."/>
            <person name="Steinbuchel A."/>
        </authorList>
    </citation>
    <scope>NUCLEOTIDE SEQUENCE [LARGE SCALE GENOMIC DNA]</scope>
    <source>
        <strain evidence="2">DSM 17166 / LMG 22922 / DPN7</strain>
    </source>
</reference>
<evidence type="ECO:0008006" key="3">
    <source>
        <dbReference type="Google" id="ProtNLM"/>
    </source>
</evidence>
<dbReference type="EMBL" id="CP003915">
    <property type="protein sequence ID" value="AHG64959.1"/>
    <property type="molecule type" value="Genomic_DNA"/>
</dbReference>